<comment type="caution">
    <text evidence="6">The sequence shown here is derived from an EMBL/GenBank/DDBJ whole genome shotgun (WGS) entry which is preliminary data.</text>
</comment>
<evidence type="ECO:0000256" key="1">
    <source>
        <dbReference type="ARBA" id="ARBA00004370"/>
    </source>
</evidence>
<dbReference type="GO" id="GO:0016020">
    <property type="term" value="C:membrane"/>
    <property type="evidence" value="ECO:0007669"/>
    <property type="project" value="UniProtKB-SubCell"/>
</dbReference>
<dbReference type="InterPro" id="IPR001775">
    <property type="entry name" value="GspD/PilQ"/>
</dbReference>
<dbReference type="AlphaFoldDB" id="A0A8J6PL64"/>
<evidence type="ECO:0000256" key="4">
    <source>
        <dbReference type="RuleBase" id="RU004003"/>
    </source>
</evidence>
<proteinExistence type="inferred from homology"/>
<feature type="domain" description="Type II/III secretion system secretin-like" evidence="5">
    <location>
        <begin position="471"/>
        <end position="637"/>
    </location>
</feature>
<gene>
    <name evidence="6" type="ORF">H9Y05_15125</name>
</gene>
<dbReference type="InterPro" id="IPR050810">
    <property type="entry name" value="Bact_Secretion_Sys_Channel"/>
</dbReference>
<reference evidence="6" key="1">
    <citation type="submission" date="2020-09" db="EMBL/GenBank/DDBJ databases">
        <title>Taishania pollutisoli gen. nov., sp. nov., Isolated from Tetrabromobisphenol A-Contaminated Soil.</title>
        <authorList>
            <person name="Chen Q."/>
        </authorList>
    </citation>
    <scope>NUCLEOTIDE SEQUENCE</scope>
    <source>
        <strain evidence="6">CZZ-1</strain>
    </source>
</reference>
<dbReference type="GO" id="GO:0009306">
    <property type="term" value="P:protein secretion"/>
    <property type="evidence" value="ECO:0007669"/>
    <property type="project" value="InterPro"/>
</dbReference>
<comment type="similarity">
    <text evidence="4">Belongs to the bacterial secretin family.</text>
</comment>
<comment type="subcellular location">
    <subcellularLocation>
        <location evidence="1">Membrane</location>
    </subcellularLocation>
</comment>
<keyword evidence="7" id="KW-1185">Reference proteome</keyword>
<dbReference type="PRINTS" id="PR00811">
    <property type="entry name" value="BCTERIALGSPD"/>
</dbReference>
<evidence type="ECO:0000313" key="6">
    <source>
        <dbReference type="EMBL" id="MBC9813806.1"/>
    </source>
</evidence>
<evidence type="ECO:0000259" key="5">
    <source>
        <dbReference type="Pfam" id="PF00263"/>
    </source>
</evidence>
<evidence type="ECO:0000256" key="3">
    <source>
        <dbReference type="ARBA" id="ARBA00023136"/>
    </source>
</evidence>
<dbReference type="PANTHER" id="PTHR30332:SF24">
    <property type="entry name" value="SECRETIN GSPD-RELATED"/>
    <property type="match status" value="1"/>
</dbReference>
<dbReference type="GO" id="GO:0015627">
    <property type="term" value="C:type II protein secretion system complex"/>
    <property type="evidence" value="ECO:0007669"/>
    <property type="project" value="TreeGrafter"/>
</dbReference>
<dbReference type="RefSeq" id="WP_216714766.1">
    <property type="nucleotide sequence ID" value="NZ_JACVEL010000016.1"/>
</dbReference>
<keyword evidence="2" id="KW-0732">Signal</keyword>
<evidence type="ECO:0000313" key="7">
    <source>
        <dbReference type="Proteomes" id="UP000652681"/>
    </source>
</evidence>
<keyword evidence="3" id="KW-0472">Membrane</keyword>
<protein>
    <submittedName>
        <fullName evidence="6">Type II and III secretion system protein</fullName>
    </submittedName>
</protein>
<evidence type="ECO:0000256" key="2">
    <source>
        <dbReference type="ARBA" id="ARBA00022729"/>
    </source>
</evidence>
<accession>A0A8J6PL64</accession>
<sequence length="639" mass="71082">MKKSTLLLIIAFLGTTYFASAQKYTELQLRALFDSISVTHKGYDNKLQLNVTQLSLAELVSSVALENNLNVSVDPSLNQGISYNFFDAKVKDMFIFLYLNFELEYEFVGTILSVKKRVKREALVEIKPKELDITYNSANQFLSMDLKNDSLWRVAEKITRLSGRNFVIDPQIRNKQVNAFFQNRPFDEVMDMFVKSNTMGFTKDTAGYYQLFPVSENPAETVAATKGGKTGTTNRNAVNADSDNFTLTKTPEGNLNVKAIGTPLSEIVGMAAQASGVHYVQYSKLDGIATLEVNNISFQDLMNRLFNATNYSARKDGDIYVIGDSKFEGIRKTELIRLENRTIESVKAAIPKEMTSGLDVIEFVELNALIVTGSERQIGELKSFVSSIDVVVPMVQIDVMLLFSGKNYDLNSGFEAGLSSEPKKTEGTIFPGLDMTLGFNTINNILSAINGFGVVNLGQVTENFYMSLSLLESNSIIEIESTPKISTLNGHTAKLSIGETTYYQEQQLSFQPINQNAGFQQSSRVWKNLDANLSVTIKPFVSADEYVTLTITVKQEDFGGRVDPTAPPNLTNQNFESVIRVKNGEVILLGGLEKKSVNDTGKGTPVLSRIPILKWFFSSRKKVRDKSKLHIIVRPVVTY</sequence>
<organism evidence="6 7">
    <name type="scientific">Taishania pollutisoli</name>
    <dbReference type="NCBI Taxonomy" id="2766479"/>
    <lineage>
        <taxon>Bacteria</taxon>
        <taxon>Pseudomonadati</taxon>
        <taxon>Bacteroidota</taxon>
        <taxon>Flavobacteriia</taxon>
        <taxon>Flavobacteriales</taxon>
        <taxon>Crocinitomicaceae</taxon>
        <taxon>Taishania</taxon>
    </lineage>
</organism>
<dbReference type="InterPro" id="IPR004846">
    <property type="entry name" value="T2SS/T3SS_dom"/>
</dbReference>
<dbReference type="Pfam" id="PF00263">
    <property type="entry name" value="Secretin"/>
    <property type="match status" value="1"/>
</dbReference>
<dbReference type="Proteomes" id="UP000652681">
    <property type="component" value="Unassembled WGS sequence"/>
</dbReference>
<name>A0A8J6PL64_9FLAO</name>
<dbReference type="PANTHER" id="PTHR30332">
    <property type="entry name" value="PROBABLE GENERAL SECRETION PATHWAY PROTEIN D"/>
    <property type="match status" value="1"/>
</dbReference>
<dbReference type="EMBL" id="JACVEL010000016">
    <property type="protein sequence ID" value="MBC9813806.1"/>
    <property type="molecule type" value="Genomic_DNA"/>
</dbReference>